<protein>
    <recommendedName>
        <fullName evidence="1">DUF4875 domain-containing protein</fullName>
    </recommendedName>
</protein>
<dbReference type="Pfam" id="PF16175">
    <property type="entry name" value="DUF4875"/>
    <property type="match status" value="1"/>
</dbReference>
<proteinExistence type="predicted"/>
<organism evidence="2">
    <name type="scientific">uncultured Desulfovibrio sp</name>
    <dbReference type="NCBI Taxonomy" id="167968"/>
    <lineage>
        <taxon>Bacteria</taxon>
        <taxon>Pseudomonadati</taxon>
        <taxon>Thermodesulfobacteriota</taxon>
        <taxon>Desulfovibrionia</taxon>
        <taxon>Desulfovibrionales</taxon>
        <taxon>Desulfovibrionaceae</taxon>
        <taxon>Desulfovibrio</taxon>
        <taxon>environmental samples</taxon>
    </lineage>
</organism>
<evidence type="ECO:0000259" key="1">
    <source>
        <dbReference type="Pfam" id="PF16175"/>
    </source>
</evidence>
<gene>
    <name evidence="2" type="ORF">KL86DES1_10098</name>
</gene>
<name>A0A212KXF4_9BACT</name>
<dbReference type="InterPro" id="IPR032383">
    <property type="entry name" value="DUF4875"/>
</dbReference>
<dbReference type="EMBL" id="FMJC01000001">
    <property type="protein sequence ID" value="SCM69975.1"/>
    <property type="molecule type" value="Genomic_DNA"/>
</dbReference>
<dbReference type="Gene3D" id="3.10.310.90">
    <property type="match status" value="1"/>
</dbReference>
<feature type="domain" description="DUF4875" evidence="1">
    <location>
        <begin position="148"/>
        <end position="271"/>
    </location>
</feature>
<reference evidence="2" key="1">
    <citation type="submission" date="2016-08" db="EMBL/GenBank/DDBJ databases">
        <authorList>
            <person name="Seilhamer J.J."/>
        </authorList>
    </citation>
    <scope>NUCLEOTIDE SEQUENCE</scope>
    <source>
        <strain evidence="2">86-1</strain>
    </source>
</reference>
<sequence>MGALFYAPQPHAPDFTFRIAKNLCCDKVAVDCGSTDREGHAMKKSCGFLVLFILFAFQADANAANMEDRVAAAGAAMALDAAGKSALTPPPAEAAPSWDVAKAKSLPYAVYDAKRDHRATTGRTKLNLRIILASKNAKGQIIPLEDTSTVTKEQLAATVIAAAKYYAKAAGVQFVGVALDSQFGAGVATTQLAVADYAPDGKGVSGNDNWTWQQVKAAENGLTKQELTMQELWGKWRSQYQTPQGITDEAALSAAIGSKLGIAPSEVSTAYKPLFDVPESFVDTVQPAPGLTPKQK</sequence>
<evidence type="ECO:0000313" key="2">
    <source>
        <dbReference type="EMBL" id="SCM69975.1"/>
    </source>
</evidence>
<accession>A0A212KXF4</accession>
<dbReference type="AlphaFoldDB" id="A0A212KXF4"/>